<keyword evidence="4" id="KW-0496">Mitochondrion</keyword>
<feature type="region of interest" description="Disordered" evidence="6">
    <location>
        <begin position="33"/>
        <end position="63"/>
    </location>
</feature>
<evidence type="ECO:0000313" key="8">
    <source>
        <dbReference type="Proteomes" id="UP000707451"/>
    </source>
</evidence>
<feature type="compositionally biased region" description="Polar residues" evidence="6">
    <location>
        <begin position="34"/>
        <end position="50"/>
    </location>
</feature>
<comment type="caution">
    <text evidence="7">The sequence shown here is derived from an EMBL/GenBank/DDBJ whole genome shotgun (WGS) entry which is preliminary data.</text>
</comment>
<evidence type="ECO:0000256" key="3">
    <source>
        <dbReference type="ARBA" id="ARBA00022989"/>
    </source>
</evidence>
<evidence type="ECO:0000256" key="1">
    <source>
        <dbReference type="ARBA" id="ARBA00004225"/>
    </source>
</evidence>
<dbReference type="Proteomes" id="UP000707451">
    <property type="component" value="Unassembled WGS sequence"/>
</dbReference>
<dbReference type="InterPro" id="IPR013946">
    <property type="entry name" value="NCA2-like"/>
</dbReference>
<proteinExistence type="predicted"/>
<dbReference type="Pfam" id="PF08637">
    <property type="entry name" value="NCA2"/>
    <property type="match status" value="2"/>
</dbReference>
<gene>
    <name evidence="7" type="primary">NCA2</name>
    <name evidence="7" type="ORF">KI688_003767</name>
</gene>
<keyword evidence="3" id="KW-1133">Transmembrane helix</keyword>
<dbReference type="AlphaFoldDB" id="A0A9P8BQ72"/>
<keyword evidence="8" id="KW-1185">Reference proteome</keyword>
<dbReference type="PANTHER" id="PTHR28234:SF1">
    <property type="entry name" value="NUCLEAR CONTROL OF ATPASE PROTEIN 2"/>
    <property type="match status" value="1"/>
</dbReference>
<sequence length="755" mass="84347">MATFITDKVLHINNDLVQLFHLDTQALLEDQHPHANNSTTSTLKTTPRPSSSKKDTSANPAEQADHALLTGLRDAVGLLDLRSGAVPPMERALLAIQKVEVLAKSFGSGSKEGGGDEAANLEHLFLAKATATVYLNLLDIILNATLPLATEMEYWQSLQDSSSWRILYILQTSPYRLFSLTRSVALTTKEHIDSLIATSQESEGANHILQLIKYFPTFLNNHLISQPVSFPLAIHYEISHHRKQLQRIREYQAECLGLLAEQGLNLDPEHLEDSITPSESSSSMVRASGASNDIAQAQAFVQEQISKTVCLMERVLDKASKDTHHFTNHQQQKVSSKKVTRSLTMLGNLQGVSNLNNDEMLAHLKNLITVQIPRYVEETEGQARQFQRPSWLTRIWISALIGYFGLKYGIQYISEHRADLDEMLEEAWDTAKRFVTDWVWEPSVRIMNIIRHSDDQGSLQMLGNESLQSDIASLERMVLAFGRDNYNLGLDELEALSKAVHNGDISVIMRAYENELKTPLKGAVAGHLVQTLLIQIQKTKVDVEVAMAALDKLLKANELNFAFLAVGPSLLLLWAVSAQAKSSWQRIAGKNLGIVSIQMRNSLRQVERLLNLASTDGDSHAKATERSKAVKKISQDSEYDDLLSITSSPAMTPSSDLTTEPLTNSLSALPSTMTSEKLDRIRAKNGKVPYKTQGLILCEVHLLRTFAARLTRNEGLRDKVLEDLREIEESSLTVHQRLRTTKRMYRTYGFLGLNN</sequence>
<organism evidence="7 8">
    <name type="scientific">Linnemannia hyalina</name>
    <dbReference type="NCBI Taxonomy" id="64524"/>
    <lineage>
        <taxon>Eukaryota</taxon>
        <taxon>Fungi</taxon>
        <taxon>Fungi incertae sedis</taxon>
        <taxon>Mucoromycota</taxon>
        <taxon>Mortierellomycotina</taxon>
        <taxon>Mortierellomycetes</taxon>
        <taxon>Mortierellales</taxon>
        <taxon>Mortierellaceae</taxon>
        <taxon>Linnemannia</taxon>
    </lineage>
</organism>
<evidence type="ECO:0000313" key="7">
    <source>
        <dbReference type="EMBL" id="KAG9063656.1"/>
    </source>
</evidence>
<reference evidence="7" key="1">
    <citation type="submission" date="2021-06" db="EMBL/GenBank/DDBJ databases">
        <title>Genome Sequence of Mortierella hyaline Strain SCG-10, a Cold-Adapted, Nitrate-Reducing Fungus Isolated from Soil in Minnesota, USA.</title>
        <authorList>
            <person name="Aldossari N."/>
        </authorList>
    </citation>
    <scope>NUCLEOTIDE SEQUENCE</scope>
    <source>
        <strain evidence="7">SCG-10</strain>
    </source>
</reference>
<comment type="subcellular location">
    <subcellularLocation>
        <location evidence="1">Mitochondrion membrane</location>
        <topology evidence="1">Multi-pass membrane protein</topology>
    </subcellularLocation>
</comment>
<evidence type="ECO:0000256" key="2">
    <source>
        <dbReference type="ARBA" id="ARBA00022692"/>
    </source>
</evidence>
<accession>A0A9P8BQ72</accession>
<keyword evidence="5" id="KW-0472">Membrane</keyword>
<protein>
    <submittedName>
        <fullName evidence="7">Nuclear control of ATPase protein 2</fullName>
    </submittedName>
</protein>
<keyword evidence="2" id="KW-0812">Transmembrane</keyword>
<dbReference type="GO" id="GO:0005741">
    <property type="term" value="C:mitochondrial outer membrane"/>
    <property type="evidence" value="ECO:0007669"/>
    <property type="project" value="TreeGrafter"/>
</dbReference>
<dbReference type="PANTHER" id="PTHR28234">
    <property type="entry name" value="NUCLEAR CONTROL OF ATPASE PROTEIN 2"/>
    <property type="match status" value="1"/>
</dbReference>
<dbReference type="OrthoDB" id="413313at2759"/>
<evidence type="ECO:0000256" key="5">
    <source>
        <dbReference type="ARBA" id="ARBA00023136"/>
    </source>
</evidence>
<dbReference type="EMBL" id="JAHRHY010000015">
    <property type="protein sequence ID" value="KAG9063656.1"/>
    <property type="molecule type" value="Genomic_DNA"/>
</dbReference>
<name>A0A9P8BQ72_9FUNG</name>
<evidence type="ECO:0000256" key="4">
    <source>
        <dbReference type="ARBA" id="ARBA00023128"/>
    </source>
</evidence>
<evidence type="ECO:0000256" key="6">
    <source>
        <dbReference type="SAM" id="MobiDB-lite"/>
    </source>
</evidence>